<feature type="chain" id="PRO_5012498157" evidence="2">
    <location>
        <begin position="32"/>
        <end position="494"/>
    </location>
</feature>
<keyword evidence="2" id="KW-0732">Signal</keyword>
<accession>A0A1J0R5K0</accession>
<feature type="signal peptide" evidence="2">
    <location>
        <begin position="1"/>
        <end position="31"/>
    </location>
</feature>
<proteinExistence type="predicted"/>
<reference evidence="3" key="1">
    <citation type="submission" date="2016-08" db="EMBL/GenBank/DDBJ databases">
        <title>VSG repertoire of Trypanosoma brucei EATRO 1125.</title>
        <authorList>
            <person name="Cross G.A."/>
        </authorList>
    </citation>
    <scope>NUCLEOTIDE SEQUENCE</scope>
    <source>
        <strain evidence="3">EATRO 1125</strain>
    </source>
</reference>
<dbReference type="VEuPathDB" id="TriTrypDB:Tb427_000580300"/>
<dbReference type="SUPFAM" id="SSF58087">
    <property type="entry name" value="Variant surface glycoprotein (N-terminal domain)"/>
    <property type="match status" value="1"/>
</dbReference>
<sequence length="494" mass="53297">MTPSHQVKAVSFNRAMLTLATLAMTTAGGSCQSTTTDDDISTACHVYTYLANLHHELNGLRKSLPNGEDTLRRRQRQYTIAAQLAEDQTQKCLIAAIAADAEDAADRLTRQLKTASDTVSDGLEALNTLLTDAAKAPTLSKVSFKMHATPGAMLDATHVAARLTANSLDMDACLTKDDSGVHKLNNKPITRANHKKLKVADSKQLARELQDPSIKLTVATTCTGPQSTWTDWATAAGGCATTLPTGLTPTIHSTPDLNGTPQITSHSLFKKNNPEDECLGPDEIATATTPTEKALLHSLCKALKTQIPTAKATKTQGEDLSNSPAVRAVAQGCLPNFMTKSKMEASDDDNLKNFLKPAYGESESAFQTKFKHLVEEAEVQVYRDGEVKSVKIDTITTPVEQHDALNRLRSKQVATKLASRQNPATTDQKESGDKTGEKKEEQNKAECVATEEVKCDKTKCEWIKEKSECKVKGASAVISAVIKAPLLLAFLILA</sequence>
<evidence type="ECO:0000256" key="2">
    <source>
        <dbReference type="SAM" id="SignalP"/>
    </source>
</evidence>
<organism evidence="3">
    <name type="scientific">Trypanosoma brucei</name>
    <dbReference type="NCBI Taxonomy" id="5691"/>
    <lineage>
        <taxon>Eukaryota</taxon>
        <taxon>Discoba</taxon>
        <taxon>Euglenozoa</taxon>
        <taxon>Kinetoplastea</taxon>
        <taxon>Metakinetoplastina</taxon>
        <taxon>Trypanosomatida</taxon>
        <taxon>Trypanosomatidae</taxon>
        <taxon>Trypanosoma</taxon>
    </lineage>
</organism>
<dbReference type="EMBL" id="KX699156">
    <property type="protein sequence ID" value="APD73112.1"/>
    <property type="molecule type" value="Genomic_DNA"/>
</dbReference>
<dbReference type="AlphaFoldDB" id="A0A1J0R5K0"/>
<feature type="region of interest" description="Disordered" evidence="1">
    <location>
        <begin position="413"/>
        <end position="443"/>
    </location>
</feature>
<dbReference type="VEuPathDB" id="TriTrypDB:Tb1125.11.20300"/>
<dbReference type="VEuPathDB" id="TriTrypDB:Tb927.11.20300"/>
<name>A0A1J0R5K0_9TRYP</name>
<evidence type="ECO:0000256" key="1">
    <source>
        <dbReference type="SAM" id="MobiDB-lite"/>
    </source>
</evidence>
<protein>
    <submittedName>
        <fullName evidence="3">Variant surface glycoprotein 1125.284</fullName>
    </submittedName>
</protein>
<feature type="compositionally biased region" description="Basic and acidic residues" evidence="1">
    <location>
        <begin position="427"/>
        <end position="443"/>
    </location>
</feature>
<evidence type="ECO:0000313" key="3">
    <source>
        <dbReference type="EMBL" id="APD73112.1"/>
    </source>
</evidence>